<reference evidence="2" key="1">
    <citation type="submission" date="2023-07" db="EMBL/GenBank/DDBJ databases">
        <title>Molecular identification of indigenous halophilic bacteria isolated from red sea cost, biodegradation of synthetic dyes and assessment of degraded metabolite toxicity.</title>
        <authorList>
            <person name="Chaieb K."/>
            <person name="Altayb H.N."/>
        </authorList>
    </citation>
    <scope>NUCLEOTIDE SEQUENCE [LARGE SCALE GENOMIC DNA]</scope>
    <source>
        <strain evidence="2">K20</strain>
    </source>
</reference>
<gene>
    <name evidence="1" type="ORF">LDJ79_15280</name>
</gene>
<accession>A0ABS7YP72</accession>
<name>A0ABS7YP72_9VIBR</name>
<evidence type="ECO:0000313" key="2">
    <source>
        <dbReference type="Proteomes" id="UP001199044"/>
    </source>
</evidence>
<protein>
    <submittedName>
        <fullName evidence="1">Uncharacterized protein</fullName>
    </submittedName>
</protein>
<sequence length="120" mass="13982">MMSEYRYTKEDRIGQLNALIPALENLITYLKDNELFLDNVHSYEDALDEAKRLLIEGFTQKELGALERSVPDLFFRHKDWIPPLENEGDYTTPAKWFEELEKRLQPARAAAGILSIVGYY</sequence>
<evidence type="ECO:0000313" key="1">
    <source>
        <dbReference type="EMBL" id="MCA2017486.1"/>
    </source>
</evidence>
<dbReference type="RefSeq" id="WP_225251202.1">
    <property type="nucleotide sequence ID" value="NZ_JAIWIU010000107.1"/>
</dbReference>
<dbReference type="Proteomes" id="UP001199044">
    <property type="component" value="Unassembled WGS sequence"/>
</dbReference>
<proteinExistence type="predicted"/>
<dbReference type="EMBL" id="JAIWIU010000107">
    <property type="protein sequence ID" value="MCA2017486.1"/>
    <property type="molecule type" value="Genomic_DNA"/>
</dbReference>
<organism evidence="1 2">
    <name type="scientific">Vibrio tritonius</name>
    <dbReference type="NCBI Taxonomy" id="1435069"/>
    <lineage>
        <taxon>Bacteria</taxon>
        <taxon>Pseudomonadati</taxon>
        <taxon>Pseudomonadota</taxon>
        <taxon>Gammaproteobacteria</taxon>
        <taxon>Vibrionales</taxon>
        <taxon>Vibrionaceae</taxon>
        <taxon>Vibrio</taxon>
    </lineage>
</organism>
<keyword evidence="2" id="KW-1185">Reference proteome</keyword>
<comment type="caution">
    <text evidence="1">The sequence shown here is derived from an EMBL/GenBank/DDBJ whole genome shotgun (WGS) entry which is preliminary data.</text>
</comment>